<feature type="transmembrane region" description="Helical" evidence="1">
    <location>
        <begin position="63"/>
        <end position="86"/>
    </location>
</feature>
<keyword evidence="1" id="KW-0472">Membrane</keyword>
<comment type="caution">
    <text evidence="2">The sequence shown here is derived from an EMBL/GenBank/DDBJ whole genome shotgun (WGS) entry which is preliminary data.</text>
</comment>
<feature type="transmembrane region" description="Helical" evidence="1">
    <location>
        <begin position="6"/>
        <end position="27"/>
    </location>
</feature>
<accession>A0ABP6SSM9</accession>
<evidence type="ECO:0000256" key="1">
    <source>
        <dbReference type="SAM" id="Phobius"/>
    </source>
</evidence>
<feature type="transmembrane region" description="Helical" evidence="1">
    <location>
        <begin position="92"/>
        <end position="114"/>
    </location>
</feature>
<protein>
    <recommendedName>
        <fullName evidence="4">DUF58 domain-containing protein</fullName>
    </recommendedName>
</protein>
<evidence type="ECO:0000313" key="3">
    <source>
        <dbReference type="Proteomes" id="UP001501676"/>
    </source>
</evidence>
<keyword evidence="3" id="KW-1185">Reference proteome</keyword>
<evidence type="ECO:0000313" key="2">
    <source>
        <dbReference type="EMBL" id="GAA3383074.1"/>
    </source>
</evidence>
<dbReference type="Proteomes" id="UP001501676">
    <property type="component" value="Unassembled WGS sequence"/>
</dbReference>
<reference evidence="3" key="1">
    <citation type="journal article" date="2019" name="Int. J. Syst. Evol. Microbiol.">
        <title>The Global Catalogue of Microorganisms (GCM) 10K type strain sequencing project: providing services to taxonomists for standard genome sequencing and annotation.</title>
        <authorList>
            <consortium name="The Broad Institute Genomics Platform"/>
            <consortium name="The Broad Institute Genome Sequencing Center for Infectious Disease"/>
            <person name="Wu L."/>
            <person name="Ma J."/>
        </authorList>
    </citation>
    <scope>NUCLEOTIDE SEQUENCE [LARGE SCALE GENOMIC DNA]</scope>
    <source>
        <strain evidence="3">JCM 9458</strain>
    </source>
</reference>
<evidence type="ECO:0008006" key="4">
    <source>
        <dbReference type="Google" id="ProtNLM"/>
    </source>
</evidence>
<name>A0ABP6SSM9_9ACTN</name>
<dbReference type="EMBL" id="BAAAYN010000004">
    <property type="protein sequence ID" value="GAA3383074.1"/>
    <property type="molecule type" value="Genomic_DNA"/>
</dbReference>
<gene>
    <name evidence="2" type="ORF">GCM10020369_07550</name>
</gene>
<organism evidence="2 3">
    <name type="scientific">Cryptosporangium minutisporangium</name>
    <dbReference type="NCBI Taxonomy" id="113569"/>
    <lineage>
        <taxon>Bacteria</taxon>
        <taxon>Bacillati</taxon>
        <taxon>Actinomycetota</taxon>
        <taxon>Actinomycetes</taxon>
        <taxon>Cryptosporangiales</taxon>
        <taxon>Cryptosporangiaceae</taxon>
        <taxon>Cryptosporangium</taxon>
    </lineage>
</organism>
<proteinExistence type="predicted"/>
<keyword evidence="1" id="KW-0812">Transmembrane</keyword>
<keyword evidence="1" id="KW-1133">Transmembrane helix</keyword>
<sequence>MDNALVALLAEIGAWVAALALIGVAVVEGGRDARRARARRRSVVDGREVRYGSATSYRPRSGLWSGLLFVWVGSNIAAVLLFVGLFPPEWRATATTAIVVLVVLAYLVALRFLLDYARTEVVEGRVLERRILYSGEDDATKHHWIAVDDGRPGRIAGTPVSPADYARVVAGARIRLHRTPRGRRVKRLEVLELPRSANASAGEAACLITPAQAARALGSPVEFVPVASDVPNTRRCVYVPPGTRVTNGTVPSPALHVTEAFDPDAANEIARRATAGGKRAWHHGNRGVFQTGMTYILTWGNGALLLRGQVDVADVGEVSRLAHSLNPPGPDPP</sequence>